<accession>A0A9P0CZA6</accession>
<evidence type="ECO:0000256" key="9">
    <source>
        <dbReference type="RuleBase" id="RU367120"/>
    </source>
</evidence>
<dbReference type="GO" id="GO:0005968">
    <property type="term" value="C:Rab-protein geranylgeranyltransferase complex"/>
    <property type="evidence" value="ECO:0007669"/>
    <property type="project" value="TreeGrafter"/>
</dbReference>
<evidence type="ECO:0000256" key="5">
    <source>
        <dbReference type="ARBA" id="ARBA00022679"/>
    </source>
</evidence>
<dbReference type="EMBL" id="OV651815">
    <property type="protein sequence ID" value="CAH1108505.1"/>
    <property type="molecule type" value="Genomic_DNA"/>
</dbReference>
<dbReference type="GO" id="GO:0004663">
    <property type="term" value="F:Rab geranylgeranyltransferase activity"/>
    <property type="evidence" value="ECO:0007669"/>
    <property type="project" value="UniProtKB-UniRule"/>
</dbReference>
<dbReference type="Proteomes" id="UP001153636">
    <property type="component" value="Chromosome 3"/>
</dbReference>
<dbReference type="OrthoDB" id="1658at2759"/>
<evidence type="ECO:0000256" key="3">
    <source>
        <dbReference type="ARBA" id="ARBA00014772"/>
    </source>
</evidence>
<evidence type="ECO:0000256" key="6">
    <source>
        <dbReference type="ARBA" id="ARBA00022737"/>
    </source>
</evidence>
<evidence type="ECO:0000313" key="10">
    <source>
        <dbReference type="EMBL" id="CAH1108505.1"/>
    </source>
</evidence>
<dbReference type="PANTHER" id="PTHR11129:SF2">
    <property type="entry name" value="GERANYLGERANYL TRANSFERASE TYPE-2 SUBUNIT ALPHA"/>
    <property type="match status" value="1"/>
</dbReference>
<keyword evidence="5 9" id="KW-0808">Transferase</keyword>
<reference evidence="10" key="1">
    <citation type="submission" date="2022-01" db="EMBL/GenBank/DDBJ databases">
        <authorList>
            <person name="King R."/>
        </authorList>
    </citation>
    <scope>NUCLEOTIDE SEQUENCE</scope>
</reference>
<sequence>MHGRLKVRTSEEQKALKQKEQQKKLLAYHMGMEKILSTRKKDSYDLESLQISASILSSNPDVYTLWNYRKEVILMKIEESKQDELEGEEKLISFLESEIKFTEQCLPENPKSYGAWHHRYWVLLNHPKPNWTNEFALCTKYLTKDDRNFHVWDYRRLLVNKIGITFDHELSFSTERLNINFSNYSSWHYRSTLRKLDSDCVGRELDLVKNAVFTDPGDSSAWFYLRWVLSNPTINVQAKIELLNDFEQLEELEPDCKWVILGKCWLTGSLDLTANKYLNRRVDFYKRLAVLDPLRKGQYVDYLKIAEKKT</sequence>
<keyword evidence="6" id="KW-0677">Repeat</keyword>
<protein>
    <recommendedName>
        <fullName evidence="3 9">Geranylgeranyl transferase type-2 subunit alpha</fullName>
        <ecNumber evidence="2 9">2.5.1.60</ecNumber>
    </recommendedName>
    <alternativeName>
        <fullName evidence="7 9">Geranylgeranyl transferase type II subunit alpha</fullName>
    </alternativeName>
</protein>
<keyword evidence="4 9" id="KW-0637">Prenyltransferase</keyword>
<evidence type="ECO:0000256" key="7">
    <source>
        <dbReference type="ARBA" id="ARBA00031267"/>
    </source>
</evidence>
<dbReference type="EC" id="2.5.1.60" evidence="2 9"/>
<dbReference type="InterPro" id="IPR002088">
    <property type="entry name" value="Prenyl_trans_a"/>
</dbReference>
<name>A0A9P0CZA6_9CUCU</name>
<evidence type="ECO:0000313" key="11">
    <source>
        <dbReference type="Proteomes" id="UP001153636"/>
    </source>
</evidence>
<evidence type="ECO:0000256" key="2">
    <source>
        <dbReference type="ARBA" id="ARBA00012656"/>
    </source>
</evidence>
<dbReference type="GO" id="GO:0097354">
    <property type="term" value="P:prenylation"/>
    <property type="evidence" value="ECO:0007669"/>
    <property type="project" value="UniProtKB-UniRule"/>
</dbReference>
<dbReference type="PANTHER" id="PTHR11129">
    <property type="entry name" value="PROTEIN FARNESYLTRANSFERASE ALPHA SUBUNIT/RAB GERANYLGERANYL TRANSFERASE ALPHA SUBUNIT"/>
    <property type="match status" value="1"/>
</dbReference>
<dbReference type="FunFam" id="1.25.40.120:FF:000035">
    <property type="entry name" value="Geranylgeranyl transferase type-2 subunit alpha"/>
    <property type="match status" value="1"/>
</dbReference>
<organism evidence="10 11">
    <name type="scientific">Psylliodes chrysocephalus</name>
    <dbReference type="NCBI Taxonomy" id="3402493"/>
    <lineage>
        <taxon>Eukaryota</taxon>
        <taxon>Metazoa</taxon>
        <taxon>Ecdysozoa</taxon>
        <taxon>Arthropoda</taxon>
        <taxon>Hexapoda</taxon>
        <taxon>Insecta</taxon>
        <taxon>Pterygota</taxon>
        <taxon>Neoptera</taxon>
        <taxon>Endopterygota</taxon>
        <taxon>Coleoptera</taxon>
        <taxon>Polyphaga</taxon>
        <taxon>Cucujiformia</taxon>
        <taxon>Chrysomeloidea</taxon>
        <taxon>Chrysomelidae</taxon>
        <taxon>Galerucinae</taxon>
        <taxon>Alticini</taxon>
        <taxon>Psylliodes</taxon>
    </lineage>
</organism>
<evidence type="ECO:0000256" key="8">
    <source>
        <dbReference type="ARBA" id="ARBA00047658"/>
    </source>
</evidence>
<dbReference type="Pfam" id="PF01239">
    <property type="entry name" value="PPTA"/>
    <property type="match status" value="5"/>
</dbReference>
<comment type="similarity">
    <text evidence="1 9">Belongs to the protein prenyltransferase subunit alpha family.</text>
</comment>
<gene>
    <name evidence="10" type="ORF">PSYICH_LOCUS9155</name>
</gene>
<dbReference type="Gene3D" id="1.25.40.120">
    <property type="entry name" value="Protein prenylyltransferase"/>
    <property type="match status" value="1"/>
</dbReference>
<evidence type="ECO:0000256" key="4">
    <source>
        <dbReference type="ARBA" id="ARBA00022602"/>
    </source>
</evidence>
<dbReference type="AlphaFoldDB" id="A0A9P0CZA6"/>
<keyword evidence="11" id="KW-1185">Reference proteome</keyword>
<evidence type="ECO:0000256" key="1">
    <source>
        <dbReference type="ARBA" id="ARBA00006734"/>
    </source>
</evidence>
<comment type="function">
    <text evidence="9">Catalyzes the transfer of a geranyl-geranyl moiety from geranyl-geranyl pyrophosphate to cysteines occuring in specific C-terminal amino acid sequences.</text>
</comment>
<dbReference type="PROSITE" id="PS51147">
    <property type="entry name" value="PFTA"/>
    <property type="match status" value="5"/>
</dbReference>
<proteinExistence type="inferred from homology"/>
<dbReference type="SUPFAM" id="SSF48439">
    <property type="entry name" value="Protein prenylyltransferase"/>
    <property type="match status" value="1"/>
</dbReference>
<comment type="catalytic activity">
    <reaction evidence="8 9">
        <text>geranylgeranyl diphosphate + L-cysteinyl-[protein] = S-geranylgeranyl-L-cysteinyl-[protein] + diphosphate</text>
        <dbReference type="Rhea" id="RHEA:21240"/>
        <dbReference type="Rhea" id="RHEA-COMP:10131"/>
        <dbReference type="Rhea" id="RHEA-COMP:11537"/>
        <dbReference type="ChEBI" id="CHEBI:29950"/>
        <dbReference type="ChEBI" id="CHEBI:33019"/>
        <dbReference type="ChEBI" id="CHEBI:57533"/>
        <dbReference type="ChEBI" id="CHEBI:86021"/>
        <dbReference type="EC" id="2.5.1.60"/>
    </reaction>
</comment>